<dbReference type="GO" id="GO:0046654">
    <property type="term" value="P:tetrahydrofolate biosynthetic process"/>
    <property type="evidence" value="ECO:0007669"/>
    <property type="project" value="InterPro"/>
</dbReference>
<dbReference type="EMBL" id="MT143762">
    <property type="protein sequence ID" value="QJB02150.1"/>
    <property type="molecule type" value="Genomic_DNA"/>
</dbReference>
<evidence type="ECO:0000313" key="7">
    <source>
        <dbReference type="EMBL" id="QJB02150.1"/>
    </source>
</evidence>
<proteinExistence type="predicted"/>
<evidence type="ECO:0000256" key="2">
    <source>
        <dbReference type="ARBA" id="ARBA00005080"/>
    </source>
</evidence>
<dbReference type="InterPro" id="IPR043134">
    <property type="entry name" value="GTP-CH-I_N"/>
</dbReference>
<dbReference type="Pfam" id="PF01227">
    <property type="entry name" value="GTP_cyclohydroI"/>
    <property type="match status" value="1"/>
</dbReference>
<dbReference type="GO" id="GO:0008270">
    <property type="term" value="F:zinc ion binding"/>
    <property type="evidence" value="ECO:0007669"/>
    <property type="project" value="TreeGrafter"/>
</dbReference>
<dbReference type="PANTHER" id="PTHR11109:SF7">
    <property type="entry name" value="GTP CYCLOHYDROLASE 1"/>
    <property type="match status" value="1"/>
</dbReference>
<organism evidence="6">
    <name type="scientific">viral metagenome</name>
    <dbReference type="NCBI Taxonomy" id="1070528"/>
    <lineage>
        <taxon>unclassified sequences</taxon>
        <taxon>metagenomes</taxon>
        <taxon>organismal metagenomes</taxon>
    </lineage>
</organism>
<dbReference type="InterPro" id="IPR001474">
    <property type="entry name" value="GTP_CycHdrlase_I"/>
</dbReference>
<dbReference type="GO" id="GO:0005525">
    <property type="term" value="F:GTP binding"/>
    <property type="evidence" value="ECO:0007669"/>
    <property type="project" value="TreeGrafter"/>
</dbReference>
<dbReference type="EMBL" id="MT141996">
    <property type="protein sequence ID" value="QJA73024.1"/>
    <property type="molecule type" value="Genomic_DNA"/>
</dbReference>
<evidence type="ECO:0000259" key="5">
    <source>
        <dbReference type="Pfam" id="PF01227"/>
    </source>
</evidence>
<evidence type="ECO:0000256" key="1">
    <source>
        <dbReference type="ARBA" id="ARBA00001052"/>
    </source>
</evidence>
<comment type="catalytic activity">
    <reaction evidence="1">
        <text>GTP + H2O = 7,8-dihydroneopterin 3'-triphosphate + formate + H(+)</text>
        <dbReference type="Rhea" id="RHEA:17473"/>
        <dbReference type="ChEBI" id="CHEBI:15377"/>
        <dbReference type="ChEBI" id="CHEBI:15378"/>
        <dbReference type="ChEBI" id="CHEBI:15740"/>
        <dbReference type="ChEBI" id="CHEBI:37565"/>
        <dbReference type="ChEBI" id="CHEBI:58462"/>
        <dbReference type="EC" id="3.5.4.16"/>
    </reaction>
</comment>
<dbReference type="GO" id="GO:0005737">
    <property type="term" value="C:cytoplasm"/>
    <property type="evidence" value="ECO:0007669"/>
    <property type="project" value="TreeGrafter"/>
</dbReference>
<dbReference type="PANTHER" id="PTHR11109">
    <property type="entry name" value="GTP CYCLOHYDROLASE I"/>
    <property type="match status" value="1"/>
</dbReference>
<dbReference type="AlphaFoldDB" id="A0A6M3JSM8"/>
<dbReference type="EC" id="3.5.4.16" evidence="3"/>
<protein>
    <recommendedName>
        <fullName evidence="3">GTP cyclohydrolase I</fullName>
        <ecNumber evidence="3">3.5.4.16</ecNumber>
    </recommendedName>
</protein>
<dbReference type="GO" id="GO:0006729">
    <property type="term" value="P:tetrahydrobiopterin biosynthetic process"/>
    <property type="evidence" value="ECO:0007669"/>
    <property type="project" value="TreeGrafter"/>
</dbReference>
<evidence type="ECO:0000256" key="3">
    <source>
        <dbReference type="ARBA" id="ARBA00012715"/>
    </source>
</evidence>
<dbReference type="GO" id="GO:0003934">
    <property type="term" value="F:GTP cyclohydrolase I activity"/>
    <property type="evidence" value="ECO:0007669"/>
    <property type="project" value="UniProtKB-EC"/>
</dbReference>
<comment type="pathway">
    <text evidence="2">Cofactor biosynthesis; 7,8-dihydroneopterin triphosphate biosynthesis; 7,8-dihydroneopterin triphosphate from GTP: step 1/1.</text>
</comment>
<dbReference type="Gene3D" id="3.30.1130.10">
    <property type="match status" value="1"/>
</dbReference>
<dbReference type="InterPro" id="IPR020602">
    <property type="entry name" value="GTP_CycHdrlase_I_dom"/>
</dbReference>
<sequence length="200" mass="22350">MTIGTDNIEKGFTIILEGLHQEFGLDLTDENLKDTPKRIARAYEEIFGGIKDTDKKVQEILATAFPSKEYNSVIFCAGIKTFSMCPHHFLPVEYTTALGYIPSDDGYVLGASKLARIVELLSKRPVLQERLTKDITKALDTIQPKGSAVVVSGIHYCMRMRGVKQNSTFETSSMSGVFMTKPDTRKEFFDLLTLAKRKGD</sequence>
<accession>A0A6M3JSM8</accession>
<feature type="domain" description="GTP cyclohydrolase I" evidence="5">
    <location>
        <begin position="21"/>
        <end position="192"/>
    </location>
</feature>
<evidence type="ECO:0000313" key="6">
    <source>
        <dbReference type="EMBL" id="QJA73024.1"/>
    </source>
</evidence>
<evidence type="ECO:0000256" key="4">
    <source>
        <dbReference type="ARBA" id="ARBA00022801"/>
    </source>
</evidence>
<dbReference type="Gene3D" id="1.10.286.10">
    <property type="match status" value="1"/>
</dbReference>
<reference evidence="6" key="1">
    <citation type="submission" date="2020-03" db="EMBL/GenBank/DDBJ databases">
        <title>The deep terrestrial virosphere.</title>
        <authorList>
            <person name="Holmfeldt K."/>
            <person name="Nilsson E."/>
            <person name="Simone D."/>
            <person name="Lopez-Fernandez M."/>
            <person name="Wu X."/>
            <person name="de Brujin I."/>
            <person name="Lundin D."/>
            <person name="Andersson A."/>
            <person name="Bertilsson S."/>
            <person name="Dopson M."/>
        </authorList>
    </citation>
    <scope>NUCLEOTIDE SEQUENCE</scope>
    <source>
        <strain evidence="7">MM171B01436</strain>
        <strain evidence="6">MM415A02525</strain>
    </source>
</reference>
<dbReference type="UniPathway" id="UPA00848">
    <property type="reaction ID" value="UER00151"/>
</dbReference>
<keyword evidence="4 6" id="KW-0378">Hydrolase</keyword>
<name>A0A6M3JSM8_9ZZZZ</name>
<dbReference type="FunFam" id="3.30.1130.10:FF:000001">
    <property type="entry name" value="GTP cyclohydrolase 1"/>
    <property type="match status" value="1"/>
</dbReference>
<gene>
    <name evidence="7" type="ORF">MM171B01436_0006</name>
    <name evidence="6" type="ORF">MM415A02525_0006</name>
</gene>
<dbReference type="NCBIfam" id="NF006826">
    <property type="entry name" value="PRK09347.1-3"/>
    <property type="match status" value="1"/>
</dbReference>
<dbReference type="InterPro" id="IPR043133">
    <property type="entry name" value="GTP-CH-I_C/QueF"/>
</dbReference>
<dbReference type="SUPFAM" id="SSF55620">
    <property type="entry name" value="Tetrahydrobiopterin biosynthesis enzymes-like"/>
    <property type="match status" value="1"/>
</dbReference>